<dbReference type="EnsemblPlants" id="OBART02G14720.2">
    <property type="protein sequence ID" value="OBART02G14720.2"/>
    <property type="gene ID" value="OBART02G14720"/>
</dbReference>
<accession>A0A0D3F4H5</accession>
<organism evidence="2">
    <name type="scientific">Oryza barthii</name>
    <dbReference type="NCBI Taxonomy" id="65489"/>
    <lineage>
        <taxon>Eukaryota</taxon>
        <taxon>Viridiplantae</taxon>
        <taxon>Streptophyta</taxon>
        <taxon>Embryophyta</taxon>
        <taxon>Tracheophyta</taxon>
        <taxon>Spermatophyta</taxon>
        <taxon>Magnoliopsida</taxon>
        <taxon>Liliopsida</taxon>
        <taxon>Poales</taxon>
        <taxon>Poaceae</taxon>
        <taxon>BOP clade</taxon>
        <taxon>Oryzoideae</taxon>
        <taxon>Oryzeae</taxon>
        <taxon>Oryzinae</taxon>
        <taxon>Oryza</taxon>
    </lineage>
</organism>
<name>A0A0D3F4H5_9ORYZ</name>
<dbReference type="PaxDb" id="65489-OBART02G14720.2"/>
<protein>
    <submittedName>
        <fullName evidence="2">Uncharacterized protein</fullName>
    </submittedName>
</protein>
<dbReference type="Gramene" id="OBART02G14720.2">
    <property type="protein sequence ID" value="OBART02G14720.2"/>
    <property type="gene ID" value="OBART02G14720"/>
</dbReference>
<keyword evidence="3" id="KW-1185">Reference proteome</keyword>
<sequence>MWAARAPHLGSTPLRASDRARQGLHASVHTAVRSIHTASAGLRVSPSAPHHPLLIHTPPPPPLHSLAPLLLLPPRVGVAAPPSERQSWPSLPSSLRAAAASATSPPCVEPPIPPSVWQQQAPAPPLLLPPRAGAAPPSLCAATAGALLLRAPAPPPICAPVLPLPLSAWQQPLPLLLHALAPTVVPLFARQRRCWPAPEWQKAADLDGEGVAEEVREASDGCEHRALDKLPRSLESLSQVLFLFIIIVTHAPSLGSTDGGQTRRVSSSSRGGAGSEGGFRDRIDGQLAAEMWVRWRRRKEERAGMKAKKHSRHGYPKLRPDRVACEPWFPSCYHRGGGDGVGTSQRRG</sequence>
<evidence type="ECO:0000313" key="3">
    <source>
        <dbReference type="Proteomes" id="UP000026960"/>
    </source>
</evidence>
<dbReference type="HOGENOM" id="CLU_931854_0_0_1"/>
<feature type="region of interest" description="Disordered" evidence="1">
    <location>
        <begin position="1"/>
        <end position="22"/>
    </location>
</feature>
<proteinExistence type="predicted"/>
<reference evidence="2" key="2">
    <citation type="submission" date="2015-03" db="UniProtKB">
        <authorList>
            <consortium name="EnsemblPlants"/>
        </authorList>
    </citation>
    <scope>IDENTIFICATION</scope>
</reference>
<reference evidence="2" key="1">
    <citation type="journal article" date="2009" name="Rice">
        <title>De Novo Next Generation Sequencing of Plant Genomes.</title>
        <authorList>
            <person name="Rounsley S."/>
            <person name="Marri P.R."/>
            <person name="Yu Y."/>
            <person name="He R."/>
            <person name="Sisneros N."/>
            <person name="Goicoechea J.L."/>
            <person name="Lee S.J."/>
            <person name="Angelova A."/>
            <person name="Kudrna D."/>
            <person name="Luo M."/>
            <person name="Affourtit J."/>
            <person name="Desany B."/>
            <person name="Knight J."/>
            <person name="Niazi F."/>
            <person name="Egholm M."/>
            <person name="Wing R.A."/>
        </authorList>
    </citation>
    <scope>NUCLEOTIDE SEQUENCE [LARGE SCALE GENOMIC DNA]</scope>
    <source>
        <strain evidence="2">cv. IRGC 105608</strain>
    </source>
</reference>
<feature type="region of interest" description="Disordered" evidence="1">
    <location>
        <begin position="255"/>
        <end position="280"/>
    </location>
</feature>
<dbReference type="Proteomes" id="UP000026960">
    <property type="component" value="Chromosome 2"/>
</dbReference>
<evidence type="ECO:0000313" key="2">
    <source>
        <dbReference type="EnsemblPlants" id="OBART02G14720.2"/>
    </source>
</evidence>
<evidence type="ECO:0000256" key="1">
    <source>
        <dbReference type="SAM" id="MobiDB-lite"/>
    </source>
</evidence>
<feature type="compositionally biased region" description="Low complexity" evidence="1">
    <location>
        <begin position="259"/>
        <end position="270"/>
    </location>
</feature>
<dbReference type="AlphaFoldDB" id="A0A0D3F4H5"/>